<comment type="caution">
    <text evidence="5">The sequence shown here is derived from an EMBL/GenBank/DDBJ whole genome shotgun (WGS) entry which is preliminary data.</text>
</comment>
<organism evidence="5 6">
    <name type="scientific">Herbiconiux oxytropis</name>
    <dbReference type="NCBI Taxonomy" id="2970915"/>
    <lineage>
        <taxon>Bacteria</taxon>
        <taxon>Bacillati</taxon>
        <taxon>Actinomycetota</taxon>
        <taxon>Actinomycetes</taxon>
        <taxon>Micrococcales</taxon>
        <taxon>Microbacteriaceae</taxon>
        <taxon>Herbiconiux</taxon>
    </lineage>
</organism>
<dbReference type="InterPro" id="IPR041489">
    <property type="entry name" value="PDZ_6"/>
</dbReference>
<proteinExistence type="inferred from homology"/>
<dbReference type="PANTHER" id="PTHR43343">
    <property type="entry name" value="PEPTIDASE S12"/>
    <property type="match status" value="1"/>
</dbReference>
<gene>
    <name evidence="5" type="ORF">N1028_09980</name>
</gene>
<dbReference type="GO" id="GO:0006508">
    <property type="term" value="P:proteolysis"/>
    <property type="evidence" value="ECO:0007669"/>
    <property type="project" value="UniProtKB-KW"/>
</dbReference>
<dbReference type="SUPFAM" id="SSF50494">
    <property type="entry name" value="Trypsin-like serine proteases"/>
    <property type="match status" value="1"/>
</dbReference>
<evidence type="ECO:0000313" key="6">
    <source>
        <dbReference type="Proteomes" id="UP001165587"/>
    </source>
</evidence>
<evidence type="ECO:0000256" key="3">
    <source>
        <dbReference type="ARBA" id="ARBA00022801"/>
    </source>
</evidence>
<dbReference type="EMBL" id="JANLCK010000004">
    <property type="protein sequence ID" value="MCS5726221.1"/>
    <property type="molecule type" value="Genomic_DNA"/>
</dbReference>
<keyword evidence="3" id="KW-0378">Hydrolase</keyword>
<dbReference type="InterPro" id="IPR009003">
    <property type="entry name" value="Peptidase_S1_PA"/>
</dbReference>
<dbReference type="SMART" id="SM00228">
    <property type="entry name" value="PDZ"/>
    <property type="match status" value="1"/>
</dbReference>
<dbReference type="InterPro" id="IPR036034">
    <property type="entry name" value="PDZ_sf"/>
</dbReference>
<dbReference type="Pfam" id="PF17820">
    <property type="entry name" value="PDZ_6"/>
    <property type="match status" value="1"/>
</dbReference>
<dbReference type="InterPro" id="IPR001940">
    <property type="entry name" value="Peptidase_S1C"/>
</dbReference>
<evidence type="ECO:0000256" key="2">
    <source>
        <dbReference type="ARBA" id="ARBA00022670"/>
    </source>
</evidence>
<dbReference type="PANTHER" id="PTHR43343:SF3">
    <property type="entry name" value="PROTEASE DO-LIKE 8, CHLOROPLASTIC"/>
    <property type="match status" value="1"/>
</dbReference>
<evidence type="ECO:0000313" key="5">
    <source>
        <dbReference type="EMBL" id="MCS5726221.1"/>
    </source>
</evidence>
<dbReference type="PROSITE" id="PS50106">
    <property type="entry name" value="PDZ"/>
    <property type="match status" value="1"/>
</dbReference>
<dbReference type="GO" id="GO:0004252">
    <property type="term" value="F:serine-type endopeptidase activity"/>
    <property type="evidence" value="ECO:0007669"/>
    <property type="project" value="InterPro"/>
</dbReference>
<evidence type="ECO:0000259" key="4">
    <source>
        <dbReference type="PROSITE" id="PS50106"/>
    </source>
</evidence>
<keyword evidence="2" id="KW-0645">Protease</keyword>
<reference evidence="5" key="1">
    <citation type="submission" date="2022-08" db="EMBL/GenBank/DDBJ databases">
        <authorList>
            <person name="Deng Y."/>
            <person name="Han X.-F."/>
            <person name="Zhang Y.-Q."/>
        </authorList>
    </citation>
    <scope>NUCLEOTIDE SEQUENCE</scope>
    <source>
        <strain evidence="5">CPCC 203407</strain>
    </source>
</reference>
<comment type="similarity">
    <text evidence="1">Belongs to the peptidase S1C family.</text>
</comment>
<dbReference type="Proteomes" id="UP001165587">
    <property type="component" value="Unassembled WGS sequence"/>
</dbReference>
<accession>A0AA41XJ53</accession>
<sequence>MFRPSTSRVAVSRTSAVVVLIATSAVLSGCSGGGQAGAAGFDAVQSATIRIEAEGTFADPENGASAEQAGTGSGFLISADGLAVTNNHVVAGAGTMSVQVGGADSAHDAEILGSSECLDLAVVRVDGEGFPFLGWQEGEIATGEQVYAAGFPLGDPDFTLTQGIVSKNDTAGESAWASLDHVIEHDAKIRPGNSGGPLVNADGEVVGINYASIGELDSNFAIHRDEAQAVLKRLIDGEDVESLGVNAQALPPQEDGAVGVWVSSVKAGSAADGAGILPGDLLLRMAGTSLAEEGTLEEYCDVVRTQGADGTIDVDVYRPSEDALYRGQFNGKPLEPVEVPGIGSVTGDDDRPYVTVTDDSGVLSVDVPADWADVDGSSFTGIGGHEFLDVRASTDLAQFEESWATSGVTVSAAPAAPDLTPEAVFASLTSLTGQCTPVTEDAYSDGVYEGRYQYFSACGGSSDYVVVAAQPADGSFVIVVTVTIAAESDLPAIEQVMGSFAADF</sequence>
<dbReference type="PROSITE" id="PS51257">
    <property type="entry name" value="PROKAR_LIPOPROTEIN"/>
    <property type="match status" value="1"/>
</dbReference>
<dbReference type="AlphaFoldDB" id="A0AA41XJ53"/>
<dbReference type="InterPro" id="IPR043504">
    <property type="entry name" value="Peptidase_S1_PA_chymotrypsin"/>
</dbReference>
<dbReference type="RefSeq" id="WP_259527533.1">
    <property type="nucleotide sequence ID" value="NZ_JANLCK010000004.1"/>
</dbReference>
<dbReference type="SUPFAM" id="SSF50156">
    <property type="entry name" value="PDZ domain-like"/>
    <property type="match status" value="1"/>
</dbReference>
<evidence type="ECO:0000256" key="1">
    <source>
        <dbReference type="ARBA" id="ARBA00010541"/>
    </source>
</evidence>
<dbReference type="PRINTS" id="PR00834">
    <property type="entry name" value="PROTEASES2C"/>
</dbReference>
<feature type="domain" description="PDZ" evidence="4">
    <location>
        <begin position="228"/>
        <end position="318"/>
    </location>
</feature>
<dbReference type="Pfam" id="PF13365">
    <property type="entry name" value="Trypsin_2"/>
    <property type="match status" value="1"/>
</dbReference>
<dbReference type="InterPro" id="IPR051201">
    <property type="entry name" value="Chloro_Bact_Ser_Proteases"/>
</dbReference>
<dbReference type="InterPro" id="IPR001478">
    <property type="entry name" value="PDZ"/>
</dbReference>
<protein>
    <submittedName>
        <fullName evidence="5">Trypsin-like peptidase domain-containing protein</fullName>
    </submittedName>
</protein>
<keyword evidence="6" id="KW-1185">Reference proteome</keyword>
<name>A0AA41XJ53_9MICO</name>
<dbReference type="Gene3D" id="2.40.10.10">
    <property type="entry name" value="Trypsin-like serine proteases"/>
    <property type="match status" value="2"/>
</dbReference>
<dbReference type="Gene3D" id="2.30.42.10">
    <property type="match status" value="1"/>
</dbReference>